<reference evidence="2 3" key="1">
    <citation type="submission" date="2016-10" db="EMBL/GenBank/DDBJ databases">
        <authorList>
            <person name="de Groot N.N."/>
        </authorList>
    </citation>
    <scope>NUCLEOTIDE SEQUENCE [LARGE SCALE GENOMIC DNA]</scope>
    <source>
        <strain evidence="2 3">CGMCC 4.7037</strain>
    </source>
</reference>
<dbReference type="PANTHER" id="PTHR47432:SF1">
    <property type="entry name" value="CELL WALL ASSEMBLY REGULATOR SMI1"/>
    <property type="match status" value="1"/>
</dbReference>
<keyword evidence="3" id="KW-1185">Reference proteome</keyword>
<evidence type="ECO:0000313" key="2">
    <source>
        <dbReference type="EMBL" id="SEH02624.1"/>
    </source>
</evidence>
<feature type="domain" description="Knr4/Smi1-like" evidence="1">
    <location>
        <begin position="167"/>
        <end position="289"/>
    </location>
</feature>
<dbReference type="GO" id="GO:0043332">
    <property type="term" value="C:mating projection tip"/>
    <property type="evidence" value="ECO:0007669"/>
    <property type="project" value="TreeGrafter"/>
</dbReference>
<gene>
    <name evidence="2" type="ORF">SAMN05444920_12851</name>
</gene>
<protein>
    <submittedName>
        <fullName evidence="2">Cell wall assembly regulator SMI1</fullName>
    </submittedName>
</protein>
<dbReference type="InterPro" id="IPR018958">
    <property type="entry name" value="Knr4/Smi1-like_dom"/>
</dbReference>
<dbReference type="InterPro" id="IPR051873">
    <property type="entry name" value="KNR4/SMI1_regulator"/>
</dbReference>
<dbReference type="OrthoDB" id="4759758at2"/>
<name>A0A1H6F0Z3_9ACTN</name>
<dbReference type="PANTHER" id="PTHR47432">
    <property type="entry name" value="CELL WALL ASSEMBLY REGULATOR SMI1"/>
    <property type="match status" value="1"/>
</dbReference>
<evidence type="ECO:0000259" key="1">
    <source>
        <dbReference type="Pfam" id="PF09346"/>
    </source>
</evidence>
<dbReference type="EMBL" id="FNVT01000028">
    <property type="protein sequence ID" value="SEH02624.1"/>
    <property type="molecule type" value="Genomic_DNA"/>
</dbReference>
<evidence type="ECO:0000313" key="3">
    <source>
        <dbReference type="Proteomes" id="UP000236732"/>
    </source>
</evidence>
<dbReference type="InterPro" id="IPR037883">
    <property type="entry name" value="Knr4/Smi1-like_sf"/>
</dbReference>
<accession>A0A1H6F0Z3</accession>
<dbReference type="SUPFAM" id="SSF160631">
    <property type="entry name" value="SMI1/KNR4-like"/>
    <property type="match status" value="1"/>
</dbReference>
<proteinExistence type="predicted"/>
<organism evidence="2 3">
    <name type="scientific">Nonomuraea solani</name>
    <dbReference type="NCBI Taxonomy" id="1144553"/>
    <lineage>
        <taxon>Bacteria</taxon>
        <taxon>Bacillati</taxon>
        <taxon>Actinomycetota</taxon>
        <taxon>Actinomycetes</taxon>
        <taxon>Streptosporangiales</taxon>
        <taxon>Streptosporangiaceae</taxon>
        <taxon>Nonomuraea</taxon>
    </lineage>
</organism>
<dbReference type="RefSeq" id="WP_146104150.1">
    <property type="nucleotide sequence ID" value="NZ_FNVT01000028.1"/>
</dbReference>
<dbReference type="Pfam" id="PF09346">
    <property type="entry name" value="SMI1_KNR4"/>
    <property type="match status" value="1"/>
</dbReference>
<sequence length="496" mass="54016">MRNVSLEVLRDMAAQIAAGAPPGWRRGWVHAYRDAYSAGHRGKGYELPDGTIGDLRLDLGGLKDAAPAELMVELAVEPSGRFEAVTSRAITREHAGAFLYVLRPDVLPREPGADQGPPSNPTPAGDPEEAVRLFREYLRKRADIVGEAEPLPAPLDPAERAALLDTCDLPPDLVALYGEADGDDETGLFYGHLWFSLESTTTYVHHRPEREWNGNLFWSMTGDAEPPGTIRRQFGSPRWIPFATSTGGDYLAVDMDPGPAGRPGQVIRVGIHYDGAPVYVADSVTTLLRRLVRALDRGDYEGGEGYLDIAARLPSYLDESRTYWRGQAPIPKKTRRIQTLVVDKVGDLDLAPVRAASHLSAVALFGAGPVDLSPLRDVPLEALRLELDAVDLSPLAGHPALRMMTLRTREPVDLGVLRTFPRLEGLDVAGAAVQDLGEPDGLLLLTLSPEQWRRLGTPPPLAAAGLDGDPTPGQVHEWTARFGREEGWEYVEGRLG</sequence>
<dbReference type="Proteomes" id="UP000236732">
    <property type="component" value="Unassembled WGS sequence"/>
</dbReference>
<dbReference type="AlphaFoldDB" id="A0A1H6F0Z3"/>